<evidence type="ECO:0008006" key="4">
    <source>
        <dbReference type="Google" id="ProtNLM"/>
    </source>
</evidence>
<organism evidence="2 3">
    <name type="scientific">Frischella perrara</name>
    <dbReference type="NCBI Taxonomy" id="1267021"/>
    <lineage>
        <taxon>Bacteria</taxon>
        <taxon>Pseudomonadati</taxon>
        <taxon>Pseudomonadota</taxon>
        <taxon>Gammaproteobacteria</taxon>
        <taxon>Orbales</taxon>
        <taxon>Orbaceae</taxon>
        <taxon>Frischella</taxon>
    </lineage>
</organism>
<dbReference type="STRING" id="1267021.FPB0191_02173"/>
<protein>
    <recommendedName>
        <fullName evidence="4">DUF3757 domain-containing protein</fullName>
    </recommendedName>
</protein>
<name>A0A0A7S3C3_FRIPE</name>
<dbReference type="HOGENOM" id="CLU_139083_0_0_6"/>
<dbReference type="AlphaFoldDB" id="A0A0A7S3C3"/>
<dbReference type="OrthoDB" id="7067338at2"/>
<keyword evidence="1" id="KW-0732">Signal</keyword>
<dbReference type="NCBIfam" id="NF042415">
    <property type="entry name" value="STY0301_fam"/>
    <property type="match status" value="1"/>
</dbReference>
<feature type="signal peptide" evidence="1">
    <location>
        <begin position="1"/>
        <end position="22"/>
    </location>
</feature>
<dbReference type="RefSeq" id="WP_039106042.1">
    <property type="nucleotide sequence ID" value="NZ_CP009056.1"/>
</dbReference>
<dbReference type="Proteomes" id="UP000030901">
    <property type="component" value="Chromosome"/>
</dbReference>
<reference evidence="2 3" key="1">
    <citation type="journal article" date="2014" name="Appl. Environ. Microbiol.">
        <title>Gut symbionts from distinct hosts exhibit genotoxic activity via divergent colibactin biosynthetic pathways.</title>
        <authorList>
            <person name="Engel P."/>
            <person name="Vizcaino M.I."/>
            <person name="Crawford J.M."/>
        </authorList>
    </citation>
    <scope>NUCLEOTIDE SEQUENCE [LARGE SCALE GENOMIC DNA]</scope>
    <source>
        <strain evidence="2 3">PEB0191</strain>
    </source>
</reference>
<evidence type="ECO:0000313" key="3">
    <source>
        <dbReference type="Proteomes" id="UP000030901"/>
    </source>
</evidence>
<keyword evidence="3" id="KW-1185">Reference proteome</keyword>
<sequence>MKNKIASIIAFICLGMISTASAYEIVCPSEIEVKYNEPEIKDMPDGWEMSYKKNLIHFLDGMDVYYDKPIYLGILKPEPGIINGNRYESTWTLGSIYDKKDSYVSCSYSGIYLIKKIDPSMESCWSIESKNEFGYPQFKLVCSTEELEMIE</sequence>
<gene>
    <name evidence="2" type="ORF">FPB0191_02173</name>
</gene>
<dbReference type="EMBL" id="CP009056">
    <property type="protein sequence ID" value="AJA45979.1"/>
    <property type="molecule type" value="Genomic_DNA"/>
</dbReference>
<accession>A0A0A7S3C3</accession>
<proteinExistence type="predicted"/>
<dbReference type="InterPro" id="IPR049973">
    <property type="entry name" value="STY0301-like"/>
</dbReference>
<dbReference type="KEGG" id="fpp:FPB0191_02173"/>
<feature type="chain" id="PRO_5002033803" description="DUF3757 domain-containing protein" evidence="1">
    <location>
        <begin position="23"/>
        <end position="151"/>
    </location>
</feature>
<evidence type="ECO:0000313" key="2">
    <source>
        <dbReference type="EMBL" id="AJA45979.1"/>
    </source>
</evidence>
<evidence type="ECO:0000256" key="1">
    <source>
        <dbReference type="SAM" id="SignalP"/>
    </source>
</evidence>